<protein>
    <submittedName>
        <fullName evidence="5">Maltose operon transcriptional repressor</fullName>
    </submittedName>
</protein>
<keyword evidence="6" id="KW-1185">Reference proteome</keyword>
<dbReference type="Gene3D" id="3.40.50.2300">
    <property type="match status" value="2"/>
</dbReference>
<reference evidence="5 6" key="1">
    <citation type="journal article" date="2015" name="Genome Announc.">
        <title>Expanding the biotechnology potential of lactobacilli through comparative genomics of 213 strains and associated genera.</title>
        <authorList>
            <person name="Sun Z."/>
            <person name="Harris H.M."/>
            <person name="McCann A."/>
            <person name="Guo C."/>
            <person name="Argimon S."/>
            <person name="Zhang W."/>
            <person name="Yang X."/>
            <person name="Jeffery I.B."/>
            <person name="Cooney J.C."/>
            <person name="Kagawa T.F."/>
            <person name="Liu W."/>
            <person name="Song Y."/>
            <person name="Salvetti E."/>
            <person name="Wrobel A."/>
            <person name="Rasinkangas P."/>
            <person name="Parkhill J."/>
            <person name="Rea M.C."/>
            <person name="O'Sullivan O."/>
            <person name="Ritari J."/>
            <person name="Douillard F.P."/>
            <person name="Paul Ross R."/>
            <person name="Yang R."/>
            <person name="Briner A.E."/>
            <person name="Felis G.E."/>
            <person name="de Vos W.M."/>
            <person name="Barrangou R."/>
            <person name="Klaenhammer T.R."/>
            <person name="Caufield P.W."/>
            <person name="Cui Y."/>
            <person name="Zhang H."/>
            <person name="O'Toole P.W."/>
        </authorList>
    </citation>
    <scope>NUCLEOTIDE SEQUENCE [LARGE SCALE GENOMIC DNA]</scope>
    <source>
        <strain evidence="5 6">DSM 20605</strain>
    </source>
</reference>
<dbReference type="Proteomes" id="UP000051576">
    <property type="component" value="Unassembled WGS sequence"/>
</dbReference>
<dbReference type="PROSITE" id="PS00356">
    <property type="entry name" value="HTH_LACI_1"/>
    <property type="match status" value="1"/>
</dbReference>
<organism evidence="5 6">
    <name type="scientific">Liquorilactobacillus vini DSM 20605</name>
    <dbReference type="NCBI Taxonomy" id="1133569"/>
    <lineage>
        <taxon>Bacteria</taxon>
        <taxon>Bacillati</taxon>
        <taxon>Bacillota</taxon>
        <taxon>Bacilli</taxon>
        <taxon>Lactobacillales</taxon>
        <taxon>Lactobacillaceae</taxon>
        <taxon>Liquorilactobacillus</taxon>
    </lineage>
</organism>
<dbReference type="CDD" id="cd01392">
    <property type="entry name" value="HTH_LacI"/>
    <property type="match status" value="1"/>
</dbReference>
<gene>
    <name evidence="5" type="ORF">FD21_GL001906</name>
</gene>
<dbReference type="eggNOG" id="COG1609">
    <property type="taxonomic scope" value="Bacteria"/>
</dbReference>
<keyword evidence="2" id="KW-0238">DNA-binding</keyword>
<dbReference type="PATRIC" id="fig|1133569.4.peg.2061"/>
<dbReference type="PANTHER" id="PTHR30146:SF109">
    <property type="entry name" value="HTH-TYPE TRANSCRIPTIONAL REGULATOR GALS"/>
    <property type="match status" value="1"/>
</dbReference>
<dbReference type="InterPro" id="IPR028082">
    <property type="entry name" value="Peripla_BP_I"/>
</dbReference>
<name>A0A0R2CMB7_9LACO</name>
<dbReference type="SUPFAM" id="SSF47413">
    <property type="entry name" value="lambda repressor-like DNA-binding domains"/>
    <property type="match status" value="1"/>
</dbReference>
<dbReference type="Gene3D" id="1.10.260.40">
    <property type="entry name" value="lambda repressor-like DNA-binding domains"/>
    <property type="match status" value="1"/>
</dbReference>
<feature type="domain" description="HTH lacI-type" evidence="4">
    <location>
        <begin position="2"/>
        <end position="56"/>
    </location>
</feature>
<comment type="caution">
    <text evidence="5">The sequence shown here is derived from an EMBL/GenBank/DDBJ whole genome shotgun (WGS) entry which is preliminary data.</text>
</comment>
<dbReference type="GO" id="GO:0000976">
    <property type="term" value="F:transcription cis-regulatory region binding"/>
    <property type="evidence" value="ECO:0007669"/>
    <property type="project" value="TreeGrafter"/>
</dbReference>
<dbReference type="EMBL" id="AYYX01000007">
    <property type="protein sequence ID" value="KRM89334.1"/>
    <property type="molecule type" value="Genomic_DNA"/>
</dbReference>
<dbReference type="Pfam" id="PF13377">
    <property type="entry name" value="Peripla_BP_3"/>
    <property type="match status" value="1"/>
</dbReference>
<dbReference type="GO" id="GO:0003700">
    <property type="term" value="F:DNA-binding transcription factor activity"/>
    <property type="evidence" value="ECO:0007669"/>
    <property type="project" value="TreeGrafter"/>
</dbReference>
<dbReference type="SMART" id="SM00354">
    <property type="entry name" value="HTH_LACI"/>
    <property type="match status" value="1"/>
</dbReference>
<dbReference type="STRING" id="1133569.FD21_GL001906"/>
<dbReference type="PANTHER" id="PTHR30146">
    <property type="entry name" value="LACI-RELATED TRANSCRIPTIONAL REPRESSOR"/>
    <property type="match status" value="1"/>
</dbReference>
<sequence>MATIKDVARLAGVSPSTASRVIHDSPLISEPTKIRVRAAMEKLDYSPNFTAQNLANQKTNMVGIVLPLTSQRVVDDPFFLKIIQGITQVCNQHDYLVLLAAGKTSQELLQNVQSMIKRGNIKNFIFTYSSQQDPVLNYVSDQPGINCVLIGKPSDKRERNLKFVDNDNLQAGSDAANFLLGRHFNKLAYVYTDLRQVVQNDRYLGVKQVVDQQTSEQLLCLKLKLDDYLYNRQAFQQLLKNDSQVNGFVACDDTVGIRLQQLLKSSSIAHQTNYGIICFNNSIFSRISHPSLTSVEVFPLQLGERAALLALGLANQEPNFSLIVDHQIIERNSTRN</sequence>
<evidence type="ECO:0000313" key="5">
    <source>
        <dbReference type="EMBL" id="KRM89334.1"/>
    </source>
</evidence>
<proteinExistence type="predicted"/>
<dbReference type="PRINTS" id="PR00036">
    <property type="entry name" value="HTHLACI"/>
</dbReference>
<accession>A0A0R2CMB7</accession>
<dbReference type="RefSeq" id="WP_010580424.1">
    <property type="nucleotide sequence ID" value="NZ_AHYZ01000079.1"/>
</dbReference>
<keyword evidence="1" id="KW-0805">Transcription regulation</keyword>
<dbReference type="InterPro" id="IPR046335">
    <property type="entry name" value="LacI/GalR-like_sensor"/>
</dbReference>
<dbReference type="Pfam" id="PF00356">
    <property type="entry name" value="LacI"/>
    <property type="match status" value="1"/>
</dbReference>
<dbReference type="InterPro" id="IPR010982">
    <property type="entry name" value="Lambda_DNA-bd_dom_sf"/>
</dbReference>
<dbReference type="InterPro" id="IPR000843">
    <property type="entry name" value="HTH_LacI"/>
</dbReference>
<evidence type="ECO:0000256" key="3">
    <source>
        <dbReference type="ARBA" id="ARBA00023163"/>
    </source>
</evidence>
<evidence type="ECO:0000256" key="1">
    <source>
        <dbReference type="ARBA" id="ARBA00023015"/>
    </source>
</evidence>
<evidence type="ECO:0000313" key="6">
    <source>
        <dbReference type="Proteomes" id="UP000051576"/>
    </source>
</evidence>
<keyword evidence="3" id="KW-0804">Transcription</keyword>
<dbReference type="OrthoDB" id="9788209at2"/>
<dbReference type="AlphaFoldDB" id="A0A0R2CMB7"/>
<dbReference type="PROSITE" id="PS50932">
    <property type="entry name" value="HTH_LACI_2"/>
    <property type="match status" value="1"/>
</dbReference>
<dbReference type="SUPFAM" id="SSF53822">
    <property type="entry name" value="Periplasmic binding protein-like I"/>
    <property type="match status" value="1"/>
</dbReference>
<evidence type="ECO:0000259" key="4">
    <source>
        <dbReference type="PROSITE" id="PS50932"/>
    </source>
</evidence>
<evidence type="ECO:0000256" key="2">
    <source>
        <dbReference type="ARBA" id="ARBA00023125"/>
    </source>
</evidence>